<sequence length="236" mass="26763">MFLTQLLPTNKKQFNTTTMKTVSSIVENYIKTKPFLLNALSLGIINLTSLSRNIMSELENEFGKEVKQGAIVMALKRLTEELDFKLNHKINKVIKNIGEITVRSQLTDYTFAASETVLNKQADLITDINNFSDIFYTSSRGVNETNIVVSNSVNHLVDKHFANEKLIQKLENLASITVKLPKENIVVPGIYYFIFQRLAWEGIIINEVISTSNEFTILVSENEVDVAFKVIKDLKN</sequence>
<reference evidence="1 2" key="1">
    <citation type="journal article" date="2022" name="Int. J. Syst. Evol. Microbiol.">
        <title>Flavobacterium ammonificans sp. nov. and Flavobacterium ammoniigenes sp. nov., ammonifying bacteria isolated from surface river water.</title>
        <authorList>
            <person name="Watanabe K."/>
            <person name="Kitamura T."/>
            <person name="Ogata Y."/>
            <person name="Shindo C."/>
            <person name="Suda W."/>
        </authorList>
    </citation>
    <scope>NUCLEOTIDE SEQUENCE [LARGE SCALE GENOMIC DNA]</scope>
    <source>
        <strain evidence="1 2">GENT11</strain>
    </source>
</reference>
<gene>
    <name evidence="1" type="ORF">GENT11_06560</name>
</gene>
<dbReference type="Proteomes" id="UP001319865">
    <property type="component" value="Chromosome"/>
</dbReference>
<name>A0ABM7UXZ5_9FLAO</name>
<accession>A0ABM7UXZ5</accession>
<evidence type="ECO:0000313" key="1">
    <source>
        <dbReference type="EMBL" id="BDB52344.1"/>
    </source>
</evidence>
<evidence type="ECO:0000313" key="2">
    <source>
        <dbReference type="Proteomes" id="UP001319865"/>
    </source>
</evidence>
<organism evidence="1 2">
    <name type="scientific">Flavobacterium ammonificans</name>
    <dbReference type="NCBI Taxonomy" id="1751056"/>
    <lineage>
        <taxon>Bacteria</taxon>
        <taxon>Pseudomonadati</taxon>
        <taxon>Bacteroidota</taxon>
        <taxon>Flavobacteriia</taxon>
        <taxon>Flavobacteriales</taxon>
        <taxon>Flavobacteriaceae</taxon>
        <taxon>Flavobacterium</taxon>
    </lineage>
</organism>
<protein>
    <recommendedName>
        <fullName evidence="3">Aspartate kinase</fullName>
    </recommendedName>
</protein>
<dbReference type="EMBL" id="AP025183">
    <property type="protein sequence ID" value="BDB52344.1"/>
    <property type="molecule type" value="Genomic_DNA"/>
</dbReference>
<proteinExistence type="predicted"/>
<keyword evidence="2" id="KW-1185">Reference proteome</keyword>
<evidence type="ECO:0008006" key="3">
    <source>
        <dbReference type="Google" id="ProtNLM"/>
    </source>
</evidence>
<reference evidence="1 2" key="2">
    <citation type="journal article" date="2022" name="Microorganisms">
        <title>Complete Genome Sequences of Two Flavobacterium ammonificans Strains and a Flavobacterium ammoniigenes Strain of Ammonifying Bacterioplankton Isolated from Surface River Water.</title>
        <authorList>
            <person name="Suda W."/>
            <person name="Ogata Y."/>
            <person name="Shindo C."/>
            <person name="Watanabe K."/>
        </authorList>
    </citation>
    <scope>NUCLEOTIDE SEQUENCE [LARGE SCALE GENOMIC DNA]</scope>
    <source>
        <strain evidence="1 2">GENT11</strain>
    </source>
</reference>